<dbReference type="AlphaFoldDB" id="A0A6J5IVX1"/>
<reference evidence="1 2" key="1">
    <citation type="submission" date="2020-04" db="EMBL/GenBank/DDBJ databases">
        <authorList>
            <person name="Depoorter E."/>
        </authorList>
    </citation>
    <scope>NUCLEOTIDE SEQUENCE [LARGE SCALE GENOMIC DNA]</scope>
    <source>
        <strain evidence="1 2">BCC0217</strain>
    </source>
</reference>
<proteinExistence type="predicted"/>
<gene>
    <name evidence="1" type="ORF">BLA3211_01998</name>
</gene>
<sequence>MKRLRNLTAGPVLAELLSGLRRVRAELRRLVVRVRTQCQLRRIDRDERRAARDLDWMRRELDRTQTNFTLLQGAYANQRRALYRRLQDTAVERTGGSNAAS</sequence>
<dbReference type="RefSeq" id="WP_122946839.1">
    <property type="nucleotide sequence ID" value="NZ_CABVQF010000059.1"/>
</dbReference>
<dbReference type="Proteomes" id="UP000494301">
    <property type="component" value="Unassembled WGS sequence"/>
</dbReference>
<protein>
    <submittedName>
        <fullName evidence="1">Uncharacterized protein</fullName>
    </submittedName>
</protein>
<name>A0A6J5IVX1_9BURK</name>
<organism evidence="1 2">
    <name type="scientific">Burkholderia aenigmatica</name>
    <dbReference type="NCBI Taxonomy" id="2015348"/>
    <lineage>
        <taxon>Bacteria</taxon>
        <taxon>Pseudomonadati</taxon>
        <taxon>Pseudomonadota</taxon>
        <taxon>Betaproteobacteria</taxon>
        <taxon>Burkholderiales</taxon>
        <taxon>Burkholderiaceae</taxon>
        <taxon>Burkholderia</taxon>
        <taxon>Burkholderia cepacia complex</taxon>
    </lineage>
</organism>
<dbReference type="EMBL" id="CABWIL020000006">
    <property type="protein sequence ID" value="CAB3962928.1"/>
    <property type="molecule type" value="Genomic_DNA"/>
</dbReference>
<evidence type="ECO:0000313" key="1">
    <source>
        <dbReference type="EMBL" id="CAB3962928.1"/>
    </source>
</evidence>
<accession>A0A6J5IVX1</accession>
<evidence type="ECO:0000313" key="2">
    <source>
        <dbReference type="Proteomes" id="UP000494301"/>
    </source>
</evidence>